<name>A0AAD5R3N1_PARTN</name>
<gene>
    <name evidence="1" type="ORF">KIN20_030388</name>
</gene>
<dbReference type="EMBL" id="JAHQIW010006386">
    <property type="protein sequence ID" value="KAJ1369015.1"/>
    <property type="molecule type" value="Genomic_DNA"/>
</dbReference>
<dbReference type="Proteomes" id="UP001196413">
    <property type="component" value="Unassembled WGS sequence"/>
</dbReference>
<accession>A0AAD5R3N1</accession>
<keyword evidence="2" id="KW-1185">Reference proteome</keyword>
<dbReference type="AlphaFoldDB" id="A0AAD5R3N1"/>
<organism evidence="1 2">
    <name type="scientific">Parelaphostrongylus tenuis</name>
    <name type="common">Meningeal worm</name>
    <dbReference type="NCBI Taxonomy" id="148309"/>
    <lineage>
        <taxon>Eukaryota</taxon>
        <taxon>Metazoa</taxon>
        <taxon>Ecdysozoa</taxon>
        <taxon>Nematoda</taxon>
        <taxon>Chromadorea</taxon>
        <taxon>Rhabditida</taxon>
        <taxon>Rhabditina</taxon>
        <taxon>Rhabditomorpha</taxon>
        <taxon>Strongyloidea</taxon>
        <taxon>Metastrongylidae</taxon>
        <taxon>Parelaphostrongylus</taxon>
    </lineage>
</organism>
<evidence type="ECO:0000313" key="1">
    <source>
        <dbReference type="EMBL" id="KAJ1369015.1"/>
    </source>
</evidence>
<sequence>MENMKPKYSVDITEANDKYSALLNAPGISHAFDSIKNRRGRRRVCLLVWRRPSSCLVVGVTLDLHLHLSVTPS</sequence>
<reference evidence="1" key="1">
    <citation type="submission" date="2021-06" db="EMBL/GenBank/DDBJ databases">
        <title>Parelaphostrongylus tenuis whole genome reference sequence.</title>
        <authorList>
            <person name="Garwood T.J."/>
            <person name="Larsen P.A."/>
            <person name="Fountain-Jones N.M."/>
            <person name="Garbe J.R."/>
            <person name="Macchietto M.G."/>
            <person name="Kania S.A."/>
            <person name="Gerhold R.W."/>
            <person name="Richards J.E."/>
            <person name="Wolf T.M."/>
        </authorList>
    </citation>
    <scope>NUCLEOTIDE SEQUENCE</scope>
    <source>
        <strain evidence="1">MNPRO001-30</strain>
        <tissue evidence="1">Meninges</tissue>
    </source>
</reference>
<proteinExistence type="predicted"/>
<evidence type="ECO:0000313" key="2">
    <source>
        <dbReference type="Proteomes" id="UP001196413"/>
    </source>
</evidence>
<protein>
    <submittedName>
        <fullName evidence="1">Uncharacterized protein</fullName>
    </submittedName>
</protein>
<comment type="caution">
    <text evidence="1">The sequence shown here is derived from an EMBL/GenBank/DDBJ whole genome shotgun (WGS) entry which is preliminary data.</text>
</comment>